<dbReference type="GO" id="GO:0008270">
    <property type="term" value="F:zinc ion binding"/>
    <property type="evidence" value="ECO:0007669"/>
    <property type="project" value="UniProtKB-KW"/>
</dbReference>
<keyword evidence="2" id="KW-0547">Nucleotide-binding</keyword>
<dbReference type="EC" id="5.6.2.4" evidence="7"/>
<keyword evidence="3" id="KW-0067">ATP-binding</keyword>
<dbReference type="InterPro" id="IPR014001">
    <property type="entry name" value="Helicase_ATP-bd"/>
</dbReference>
<feature type="domain" description="Helicase ATP-binding" evidence="11">
    <location>
        <begin position="898"/>
        <end position="1063"/>
    </location>
</feature>
<dbReference type="PROSITE" id="PS51194">
    <property type="entry name" value="HELICASE_CTER"/>
    <property type="match status" value="1"/>
</dbReference>
<reference evidence="13" key="1">
    <citation type="journal article" date="2014" name="Genome Announc.">
        <title>De novo whole-genome sequence and genome annotation of Lichtheimia ramosa.</title>
        <authorList>
            <person name="Linde J."/>
            <person name="Schwartze V."/>
            <person name="Binder U."/>
            <person name="Lass-Florl C."/>
            <person name="Voigt K."/>
            <person name="Horn F."/>
        </authorList>
    </citation>
    <scope>NUCLEOTIDE SEQUENCE</scope>
    <source>
        <strain evidence="13">JMRC FSU:6197</strain>
    </source>
</reference>
<evidence type="ECO:0000259" key="11">
    <source>
        <dbReference type="PROSITE" id="PS51192"/>
    </source>
</evidence>
<evidence type="ECO:0000256" key="3">
    <source>
        <dbReference type="ARBA" id="ARBA00022840"/>
    </source>
</evidence>
<feature type="domain" description="Helicase C-terminal" evidence="12">
    <location>
        <begin position="1087"/>
        <end position="1243"/>
    </location>
</feature>
<feature type="domain" description="C2H2-type" evidence="10">
    <location>
        <begin position="18"/>
        <end position="41"/>
    </location>
</feature>
<protein>
    <recommendedName>
        <fullName evidence="7">DNA 3'-5' helicase</fullName>
        <ecNumber evidence="7">5.6.2.4</ecNumber>
    </recommendedName>
</protein>
<dbReference type="PANTHER" id="PTHR13710">
    <property type="entry name" value="DNA HELICASE RECQ FAMILY MEMBER"/>
    <property type="match status" value="1"/>
</dbReference>
<dbReference type="OrthoDB" id="2290244at2759"/>
<keyword evidence="8" id="KW-0479">Metal-binding</keyword>
<dbReference type="EMBL" id="LK023352">
    <property type="protein sequence ID" value="CDS11839.1"/>
    <property type="molecule type" value="Genomic_DNA"/>
</dbReference>
<dbReference type="SMART" id="SM00487">
    <property type="entry name" value="DEXDc"/>
    <property type="match status" value="1"/>
</dbReference>
<evidence type="ECO:0000259" key="12">
    <source>
        <dbReference type="PROSITE" id="PS51194"/>
    </source>
</evidence>
<dbReference type="GO" id="GO:0005694">
    <property type="term" value="C:chromosome"/>
    <property type="evidence" value="ECO:0007669"/>
    <property type="project" value="TreeGrafter"/>
</dbReference>
<evidence type="ECO:0000313" key="13">
    <source>
        <dbReference type="EMBL" id="CDS11839.1"/>
    </source>
</evidence>
<comment type="similarity">
    <text evidence="1">Belongs to the helicase family. RecQ subfamily.</text>
</comment>
<dbReference type="Gene3D" id="3.40.50.300">
    <property type="entry name" value="P-loop containing nucleotide triphosphate hydrolases"/>
    <property type="match status" value="2"/>
</dbReference>
<evidence type="ECO:0000256" key="7">
    <source>
        <dbReference type="ARBA" id="ARBA00034808"/>
    </source>
</evidence>
<accession>A0A077WX86</accession>
<organism evidence="13">
    <name type="scientific">Lichtheimia ramosa</name>
    <dbReference type="NCBI Taxonomy" id="688394"/>
    <lineage>
        <taxon>Eukaryota</taxon>
        <taxon>Fungi</taxon>
        <taxon>Fungi incertae sedis</taxon>
        <taxon>Mucoromycota</taxon>
        <taxon>Mucoromycotina</taxon>
        <taxon>Mucoromycetes</taxon>
        <taxon>Mucorales</taxon>
        <taxon>Lichtheimiaceae</taxon>
        <taxon>Lichtheimia</taxon>
    </lineage>
</organism>
<dbReference type="PROSITE" id="PS50157">
    <property type="entry name" value="ZINC_FINGER_C2H2_2"/>
    <property type="match status" value="1"/>
</dbReference>
<keyword evidence="8" id="KW-0863">Zinc-finger</keyword>
<dbReference type="PROSITE" id="PS51192">
    <property type="entry name" value="HELICASE_ATP_BIND_1"/>
    <property type="match status" value="1"/>
</dbReference>
<sequence>MDPSTSSRNTTDNMMASFTCNECHLHFATKGTLNGHVLATHRTCVETLNTIHGAALRVKSHRVGKKFKCGLCQLLYTPGSIHRHVRVCNKAPENLNQHPRDTQHATDAIIVPNAQSLDKVAHDALQRFKNKMRTTTANTGNDRRGMPWFFSYLGWNEWVDSLVPPTTMDPHHDTMQDPMTDEESILSCTDDSDSDPEDDINDANAISANKDARISAFTLMSLRSKGNDWKLLDTVVQATYQIFQQGHTLLHPTRIDGTLRRKLMESHAKPKDHTGMTQLAKETTVRRYAMQGARLVAFVLRLVNQPEKYHSSLSRSLPDTCSQMANDIINTDSGDMDTFKEKIEILLWYIFTESICNPQAGAFEFVAYKAFVLGCLTFQGRFPPLSAITSNASMFEYWCRLLVLRKICIEKKSIPSMLQVLDADRSSIFNALGDVKNVATSSRLDQANMPVVMWVPDTNQRELVLVRTQQKVSLCDLQVAAQNLHSSLVALLSNVQLTFGAGDLLAIFTHYIGKDHAISDDMTNHAPGYSFINDQQNQLVHLQEVLLTTILSDQKRRHDMIEKLDDKEHTILWNKASARSWLSLVKEIQRYLFTLVHLTYGQPSRGEELAQLRVDNSEWNDRNVYWSQAHNTMMIISQYNKSRERTHKDYYIARFLPHSVAIMFATYLAIIRPLELEITHYLYGQHAFEQCKGRLFISDGKPLSGSNLRLAFTSVMHKMLGYPLSFNDYRHCAVTFGRWHIVLDKGKSMTDSFFDFQAGHSTITAAQEYGRSNIDHSVLDAIAVDRFYQWSSKWQSLIYPKSSDHPTNQAPSEASEAQVSANRELLEEVALLETRARVRQRELVVDAMQKKHNITMQDDLPTNHANVKDSVQALSALRLVEKNPRIMFKSSEQSLAIKTAIKRKESFICILPTGGGKTAVFQVPAFLEKDQQLLTIVIVPLVALMDDHIHRVNQRQIPSFKCASWRDEWYKNGIPQDISILFVAVETAVTDRFIRALKVIENRVARIVVDEAHLVITWSDFRDAMNKLVYLREINTVFILLSATVPPSMEHQLSVAFGMTFDTIVRRSSLRPQLSYRIQWVDQPNSFTSQLLELLQSRLQGFAGHDRVIIYCMTQQGCIDAASAVSNALSDTPALSYHGSMSQDTKVKALHDWRSGKSRVICATSAFGAGIDYAHVRLVVHISGSASVLDYAQETGRAGRDGNNADCILLACKDVHYKFLNASIPMHVTKANHNLVGKQEFARFLFQDGCFRYRLQSRIDKDAKTCIDYDGCVQLCTYCACALDEYNPDDTHPSSGVPSNAQHIELDTTTNYTSGNNKRRRLSSVPTVNNNYVSPVPSTPIPDTVLATAARVSRERQDIEFVDIISDMKNLCIHHLMGRISRTCNDGCSLSYGCYRCLSKAHTSEFCQQSTTVNGPKGYFVCYRCTIPSKIGSKYPHHGSSPSNCTQGYYKDQFTQFAWHLWRSPKQAQMKESIPDMPLDEDGFGAWLLSSTGQSRFYGDGIILNVHLIASLFMPSYLV</sequence>
<dbReference type="InterPro" id="IPR011545">
    <property type="entry name" value="DEAD/DEAH_box_helicase_dom"/>
</dbReference>
<name>A0A077WX86_9FUNG</name>
<evidence type="ECO:0000256" key="6">
    <source>
        <dbReference type="ARBA" id="ARBA00034617"/>
    </source>
</evidence>
<dbReference type="GO" id="GO:0000724">
    <property type="term" value="P:double-strand break repair via homologous recombination"/>
    <property type="evidence" value="ECO:0007669"/>
    <property type="project" value="TreeGrafter"/>
</dbReference>
<comment type="catalytic activity">
    <reaction evidence="6">
        <text>Couples ATP hydrolysis with the unwinding of duplex DNA by translocating in the 3'-5' direction.</text>
        <dbReference type="EC" id="5.6.2.4"/>
    </reaction>
</comment>
<dbReference type="GO" id="GO:0005737">
    <property type="term" value="C:cytoplasm"/>
    <property type="evidence" value="ECO:0007669"/>
    <property type="project" value="TreeGrafter"/>
</dbReference>
<dbReference type="GO" id="GO:0003677">
    <property type="term" value="F:DNA binding"/>
    <property type="evidence" value="ECO:0007669"/>
    <property type="project" value="UniProtKB-KW"/>
</dbReference>
<keyword evidence="5" id="KW-0413">Isomerase</keyword>
<dbReference type="Pfam" id="PF00271">
    <property type="entry name" value="Helicase_C"/>
    <property type="match status" value="1"/>
</dbReference>
<dbReference type="SMART" id="SM00490">
    <property type="entry name" value="HELICc"/>
    <property type="match status" value="1"/>
</dbReference>
<evidence type="ECO:0000256" key="4">
    <source>
        <dbReference type="ARBA" id="ARBA00023125"/>
    </source>
</evidence>
<feature type="compositionally biased region" description="Polar residues" evidence="9">
    <location>
        <begin position="1293"/>
        <end position="1316"/>
    </location>
</feature>
<evidence type="ECO:0000259" key="10">
    <source>
        <dbReference type="PROSITE" id="PS50157"/>
    </source>
</evidence>
<dbReference type="InterPro" id="IPR013087">
    <property type="entry name" value="Znf_C2H2_type"/>
</dbReference>
<feature type="region of interest" description="Disordered" evidence="9">
    <location>
        <begin position="1292"/>
        <end position="1322"/>
    </location>
</feature>
<keyword evidence="8" id="KW-0862">Zinc</keyword>
<evidence type="ECO:0000256" key="2">
    <source>
        <dbReference type="ARBA" id="ARBA00022741"/>
    </source>
</evidence>
<dbReference type="InterPro" id="IPR027417">
    <property type="entry name" value="P-loop_NTPase"/>
</dbReference>
<evidence type="ECO:0000256" key="1">
    <source>
        <dbReference type="ARBA" id="ARBA00005446"/>
    </source>
</evidence>
<gene>
    <name evidence="13" type="ORF">LRAMOSA11483</name>
</gene>
<dbReference type="GO" id="GO:0005524">
    <property type="term" value="F:ATP binding"/>
    <property type="evidence" value="ECO:0007669"/>
    <property type="project" value="UniProtKB-KW"/>
</dbReference>
<evidence type="ECO:0000256" key="9">
    <source>
        <dbReference type="SAM" id="MobiDB-lite"/>
    </source>
</evidence>
<evidence type="ECO:0000256" key="8">
    <source>
        <dbReference type="PROSITE-ProRule" id="PRU00042"/>
    </source>
</evidence>
<dbReference type="Pfam" id="PF00270">
    <property type="entry name" value="DEAD"/>
    <property type="match status" value="1"/>
</dbReference>
<dbReference type="PROSITE" id="PS00028">
    <property type="entry name" value="ZINC_FINGER_C2H2_1"/>
    <property type="match status" value="1"/>
</dbReference>
<evidence type="ECO:0000256" key="5">
    <source>
        <dbReference type="ARBA" id="ARBA00023235"/>
    </source>
</evidence>
<dbReference type="PANTHER" id="PTHR13710:SF105">
    <property type="entry name" value="ATP-DEPENDENT DNA HELICASE Q1"/>
    <property type="match status" value="1"/>
</dbReference>
<dbReference type="GO" id="GO:0043138">
    <property type="term" value="F:3'-5' DNA helicase activity"/>
    <property type="evidence" value="ECO:0007669"/>
    <property type="project" value="UniProtKB-EC"/>
</dbReference>
<proteinExistence type="inferred from homology"/>
<dbReference type="GO" id="GO:0009378">
    <property type="term" value="F:four-way junction helicase activity"/>
    <property type="evidence" value="ECO:0007669"/>
    <property type="project" value="TreeGrafter"/>
</dbReference>
<dbReference type="InterPro" id="IPR001650">
    <property type="entry name" value="Helicase_C-like"/>
</dbReference>
<keyword evidence="4" id="KW-0238">DNA-binding</keyword>
<dbReference type="SUPFAM" id="SSF52540">
    <property type="entry name" value="P-loop containing nucleoside triphosphate hydrolases"/>
    <property type="match status" value="1"/>
</dbReference>